<accession>A0ACC0UD14</accession>
<organism evidence="1 2">
    <name type="scientific">Russula earlei</name>
    <dbReference type="NCBI Taxonomy" id="71964"/>
    <lineage>
        <taxon>Eukaryota</taxon>
        <taxon>Fungi</taxon>
        <taxon>Dikarya</taxon>
        <taxon>Basidiomycota</taxon>
        <taxon>Agaricomycotina</taxon>
        <taxon>Agaricomycetes</taxon>
        <taxon>Russulales</taxon>
        <taxon>Russulaceae</taxon>
        <taxon>Russula</taxon>
    </lineage>
</organism>
<gene>
    <name evidence="1" type="ORF">F5148DRAFT_1187792</name>
</gene>
<protein>
    <submittedName>
        <fullName evidence="1">Uncharacterized protein</fullName>
    </submittedName>
</protein>
<keyword evidence="2" id="KW-1185">Reference proteome</keyword>
<name>A0ACC0UD14_9AGAM</name>
<proteinExistence type="predicted"/>
<reference evidence="1" key="1">
    <citation type="submission" date="2021-03" db="EMBL/GenBank/DDBJ databases">
        <title>Evolutionary priming and transition to the ectomycorrhizal habit in an iconic lineage of mushroom-forming fungi: is preadaptation a requirement?</title>
        <authorList>
            <consortium name="DOE Joint Genome Institute"/>
            <person name="Looney B.P."/>
            <person name="Miyauchi S."/>
            <person name="Morin E."/>
            <person name="Drula E."/>
            <person name="Courty P.E."/>
            <person name="Chicoki N."/>
            <person name="Fauchery L."/>
            <person name="Kohler A."/>
            <person name="Kuo A."/>
            <person name="LaButti K."/>
            <person name="Pangilinan J."/>
            <person name="Lipzen A."/>
            <person name="Riley R."/>
            <person name="Andreopoulos W."/>
            <person name="He G."/>
            <person name="Johnson J."/>
            <person name="Barry K.W."/>
            <person name="Grigoriev I.V."/>
            <person name="Nagy L."/>
            <person name="Hibbett D."/>
            <person name="Henrissat B."/>
            <person name="Matheny P.B."/>
            <person name="Labbe J."/>
            <person name="Martin A.F."/>
        </authorList>
    </citation>
    <scope>NUCLEOTIDE SEQUENCE</scope>
    <source>
        <strain evidence="1">BPL698</strain>
    </source>
</reference>
<dbReference type="Proteomes" id="UP001207468">
    <property type="component" value="Unassembled WGS sequence"/>
</dbReference>
<comment type="caution">
    <text evidence="1">The sequence shown here is derived from an EMBL/GenBank/DDBJ whole genome shotgun (WGS) entry which is preliminary data.</text>
</comment>
<evidence type="ECO:0000313" key="1">
    <source>
        <dbReference type="EMBL" id="KAI9509407.1"/>
    </source>
</evidence>
<sequence length="109" mass="11210">MRSVILAVAPYYGDSDWAFCLILILTVTNCRSDSGLTTSVTLKDQVDGCSSFPKTVKGRVIGSKASTAPDASVSQGHDAMSPDSSSCPYEQAPSLVSLPPPLSGIAGTG</sequence>
<evidence type="ECO:0000313" key="2">
    <source>
        <dbReference type="Proteomes" id="UP001207468"/>
    </source>
</evidence>
<dbReference type="EMBL" id="JAGFNK010000065">
    <property type="protein sequence ID" value="KAI9509407.1"/>
    <property type="molecule type" value="Genomic_DNA"/>
</dbReference>